<comment type="caution">
    <text evidence="1">The sequence shown here is derived from an EMBL/GenBank/DDBJ whole genome shotgun (WGS) entry which is preliminary data.</text>
</comment>
<dbReference type="Proteomes" id="UP000789525">
    <property type="component" value="Unassembled WGS sequence"/>
</dbReference>
<accession>A0ACA9NGZ8</accession>
<gene>
    <name evidence="1" type="ORF">ACOLOM_LOCUS8103</name>
</gene>
<organism evidence="1 2">
    <name type="scientific">Acaulospora colombiana</name>
    <dbReference type="NCBI Taxonomy" id="27376"/>
    <lineage>
        <taxon>Eukaryota</taxon>
        <taxon>Fungi</taxon>
        <taxon>Fungi incertae sedis</taxon>
        <taxon>Mucoromycota</taxon>
        <taxon>Glomeromycotina</taxon>
        <taxon>Glomeromycetes</taxon>
        <taxon>Diversisporales</taxon>
        <taxon>Acaulosporaceae</taxon>
        <taxon>Acaulospora</taxon>
    </lineage>
</organism>
<evidence type="ECO:0000313" key="2">
    <source>
        <dbReference type="Proteomes" id="UP000789525"/>
    </source>
</evidence>
<feature type="non-terminal residue" evidence="1">
    <location>
        <position position="490"/>
    </location>
</feature>
<evidence type="ECO:0000313" key="1">
    <source>
        <dbReference type="EMBL" id="CAG8646079.1"/>
    </source>
</evidence>
<reference evidence="1" key="1">
    <citation type="submission" date="2021-06" db="EMBL/GenBank/DDBJ databases">
        <authorList>
            <person name="Kallberg Y."/>
            <person name="Tangrot J."/>
            <person name="Rosling A."/>
        </authorList>
    </citation>
    <scope>NUCLEOTIDE SEQUENCE</scope>
    <source>
        <strain evidence="1">CL356</strain>
    </source>
</reference>
<feature type="non-terminal residue" evidence="1">
    <location>
        <position position="1"/>
    </location>
</feature>
<protein>
    <submittedName>
        <fullName evidence="1">212_t:CDS:1</fullName>
    </submittedName>
</protein>
<proteinExistence type="predicted"/>
<name>A0ACA9NGZ8_9GLOM</name>
<dbReference type="EMBL" id="CAJVPT010020112">
    <property type="protein sequence ID" value="CAG8646079.1"/>
    <property type="molecule type" value="Genomic_DNA"/>
</dbReference>
<sequence length="490" mass="54454">QQQVLESIKDQSIEKALEEIKSEKLEITVKQDNNGFEENKRENSSMKHQLYKFSSDFKKFIGFIGPGYVIAVGYLDPGNWATDLSAGSQFGYTLLFIIFFSNLIAVLMQALSIKLGVVTGMACDLSEVIGSAIALNLLFNIPLAWGVAITALDVILILFLYKDSDMKSAHILESLVMLLVGVVGFCFVLELVYAKPNSLKVLKGFLPTSGIFTNGAQLYNTVKARKFREEDQGIKFKFQNRDGILERNDASTKIFFKKIVQSTIYFSVIDSTVALTFALFVNSAILIVSAANFYYVPSPPVVASLFDAYNLLKSYLGIAAATIFAVGLLFAGQSSTLTATIAGQIVMEGFTDLRMKPWLRRLLTRLLAIVPAMTIVILKGESGLNNLLVASQVALSIQLPFAIVPLIWFTSRKEFMKVDVRELAKRELDDEEVMINVNESENQVEEKISFKRKLSGLIYSDSPKKESLQRNNGGDLITSDERYTLEFSNS</sequence>
<keyword evidence="2" id="KW-1185">Reference proteome</keyword>